<dbReference type="EMBL" id="JAJNEC010000005">
    <property type="protein sequence ID" value="MCD2424868.1"/>
    <property type="molecule type" value="Genomic_DNA"/>
</dbReference>
<protein>
    <submittedName>
        <fullName evidence="4">FecR domain-containing protein</fullName>
    </submittedName>
</protein>
<dbReference type="InterPro" id="IPR032508">
    <property type="entry name" value="FecR_C"/>
</dbReference>
<accession>A0ABS8PX05</accession>
<feature type="transmembrane region" description="Helical" evidence="1">
    <location>
        <begin position="103"/>
        <end position="123"/>
    </location>
</feature>
<keyword evidence="1" id="KW-0812">Transmembrane</keyword>
<organism evidence="4 5">
    <name type="scientific">Niabella pedocola</name>
    <dbReference type="NCBI Taxonomy" id="1752077"/>
    <lineage>
        <taxon>Bacteria</taxon>
        <taxon>Pseudomonadati</taxon>
        <taxon>Bacteroidota</taxon>
        <taxon>Chitinophagia</taxon>
        <taxon>Chitinophagales</taxon>
        <taxon>Chitinophagaceae</taxon>
        <taxon>Niabella</taxon>
    </lineage>
</organism>
<evidence type="ECO:0000256" key="1">
    <source>
        <dbReference type="SAM" id="Phobius"/>
    </source>
</evidence>
<dbReference type="PIRSF" id="PIRSF018266">
    <property type="entry name" value="FecR"/>
    <property type="match status" value="1"/>
</dbReference>
<dbReference type="InterPro" id="IPR006860">
    <property type="entry name" value="FecR"/>
</dbReference>
<dbReference type="Pfam" id="PF04773">
    <property type="entry name" value="FecR"/>
    <property type="match status" value="1"/>
</dbReference>
<keyword evidence="1" id="KW-1133">Transmembrane helix</keyword>
<dbReference type="Proteomes" id="UP001199816">
    <property type="component" value="Unassembled WGS sequence"/>
</dbReference>
<dbReference type="PANTHER" id="PTHR30273">
    <property type="entry name" value="PERIPLASMIC SIGNAL SENSOR AND SIGMA FACTOR ACTIVATOR FECR-RELATED"/>
    <property type="match status" value="1"/>
</dbReference>
<dbReference type="Pfam" id="PF16344">
    <property type="entry name" value="FecR_C"/>
    <property type="match status" value="1"/>
</dbReference>
<dbReference type="RefSeq" id="WP_231007217.1">
    <property type="nucleotide sequence ID" value="NZ_JAJNEC010000005.1"/>
</dbReference>
<evidence type="ECO:0000313" key="5">
    <source>
        <dbReference type="Proteomes" id="UP001199816"/>
    </source>
</evidence>
<dbReference type="Gene3D" id="3.55.50.30">
    <property type="match status" value="1"/>
</dbReference>
<dbReference type="InterPro" id="IPR012373">
    <property type="entry name" value="Ferrdict_sens_TM"/>
</dbReference>
<dbReference type="Gene3D" id="2.60.120.1440">
    <property type="match status" value="1"/>
</dbReference>
<sequence length="348" mass="39714">MKKADKYRQYVLGDFLCDEYFQDWIHLPDEEKNAFWEQWLQANPGKQQEIGLAREILFNIGFKTSRPDPLNVEASLNRALAAIEECKQRPAGPRGFWVAAKRWKAAAVLIPLLLISSLIFWRLKTPGQYTVNTGYGKISRLVLPDSSVVVLNANSTIKYGKKWDKNAPRELWLNGEAFFDVKHLDNDHNIENYERFIVHTVNTTVEVLGTSFDIRERRGRTEISLQKGAIRVFLSKTGTQPVLMKPGDILLVDSVSVIHRTSNIEHALNASSWKEKKLVLSDPTLSEIFKYLEDTYGKSFILEDPELARKKLNGPILIDSLDDALFVMSTALNISFTNEGDQIRVNFK</sequence>
<evidence type="ECO:0000313" key="4">
    <source>
        <dbReference type="EMBL" id="MCD2424868.1"/>
    </source>
</evidence>
<keyword evidence="5" id="KW-1185">Reference proteome</keyword>
<evidence type="ECO:0000259" key="2">
    <source>
        <dbReference type="Pfam" id="PF04773"/>
    </source>
</evidence>
<dbReference type="PANTHER" id="PTHR30273:SF2">
    <property type="entry name" value="PROTEIN FECR"/>
    <property type="match status" value="1"/>
</dbReference>
<evidence type="ECO:0000259" key="3">
    <source>
        <dbReference type="Pfam" id="PF16344"/>
    </source>
</evidence>
<feature type="domain" description="Protein FecR C-terminal" evidence="3">
    <location>
        <begin position="277"/>
        <end position="344"/>
    </location>
</feature>
<gene>
    <name evidence="4" type="ORF">LQ567_18945</name>
</gene>
<name>A0ABS8PX05_9BACT</name>
<comment type="caution">
    <text evidence="4">The sequence shown here is derived from an EMBL/GenBank/DDBJ whole genome shotgun (WGS) entry which is preliminary data.</text>
</comment>
<feature type="domain" description="FecR protein" evidence="2">
    <location>
        <begin position="130"/>
        <end position="231"/>
    </location>
</feature>
<keyword evidence="1" id="KW-0472">Membrane</keyword>
<reference evidence="4 5" key="1">
    <citation type="submission" date="2021-11" db="EMBL/GenBank/DDBJ databases">
        <title>Genomic of Niabella pedocola.</title>
        <authorList>
            <person name="Wu T."/>
        </authorList>
    </citation>
    <scope>NUCLEOTIDE SEQUENCE [LARGE SCALE GENOMIC DNA]</scope>
    <source>
        <strain evidence="4 5">JCM 31011</strain>
    </source>
</reference>
<proteinExistence type="predicted"/>